<dbReference type="Gene3D" id="3.40.50.2000">
    <property type="entry name" value="Glycogen Phosphorylase B"/>
    <property type="match status" value="1"/>
</dbReference>
<dbReference type="RefSeq" id="WP_095268364.1">
    <property type="nucleotide sequence ID" value="NZ_NPBH01000007.1"/>
</dbReference>
<comment type="caution">
    <text evidence="2">The sequence shown here is derived from an EMBL/GenBank/DDBJ whole genome shotgun (WGS) entry which is preliminary data.</text>
</comment>
<evidence type="ECO:0000313" key="3">
    <source>
        <dbReference type="Proteomes" id="UP000216475"/>
    </source>
</evidence>
<organism evidence="2 3">
    <name type="scientific">Terribacillus saccharophilus</name>
    <dbReference type="NCBI Taxonomy" id="361277"/>
    <lineage>
        <taxon>Bacteria</taxon>
        <taxon>Bacillati</taxon>
        <taxon>Bacillota</taxon>
        <taxon>Bacilli</taxon>
        <taxon>Bacillales</taxon>
        <taxon>Bacillaceae</taxon>
        <taxon>Terribacillus</taxon>
    </lineage>
</organism>
<accession>A0A268HHJ1</accession>
<dbReference type="GO" id="GO:0016758">
    <property type="term" value="F:hexosyltransferase activity"/>
    <property type="evidence" value="ECO:0007669"/>
    <property type="project" value="InterPro"/>
</dbReference>
<proteinExistence type="predicted"/>
<name>A0A268HHJ1_9BACI</name>
<dbReference type="AlphaFoldDB" id="A0A268HHJ1"/>
<dbReference type="InterPro" id="IPR007235">
    <property type="entry name" value="Glyco_trans_28_C"/>
</dbReference>
<gene>
    <name evidence="2" type="ORF">CHI12_01145</name>
</gene>
<dbReference type="Proteomes" id="UP000216475">
    <property type="component" value="Unassembled WGS sequence"/>
</dbReference>
<protein>
    <recommendedName>
        <fullName evidence="1">Glycosyl transferase family 28 C-terminal domain-containing protein</fullName>
    </recommendedName>
</protein>
<evidence type="ECO:0000259" key="1">
    <source>
        <dbReference type="Pfam" id="PF04101"/>
    </source>
</evidence>
<dbReference type="EMBL" id="NPBH01000007">
    <property type="protein sequence ID" value="PAE09357.1"/>
    <property type="molecule type" value="Genomic_DNA"/>
</dbReference>
<reference evidence="2 3" key="1">
    <citation type="submission" date="2017-07" db="EMBL/GenBank/DDBJ databases">
        <title>Isolation and whole genome analysis of endospore-forming bacteria from heroin.</title>
        <authorList>
            <person name="Kalinowski J."/>
            <person name="Ahrens B."/>
            <person name="Al-Dilaimi A."/>
            <person name="Winkler A."/>
            <person name="Wibberg D."/>
            <person name="Schleenbecker U."/>
            <person name="Ruckert C."/>
            <person name="Wolfel R."/>
            <person name="Grass G."/>
        </authorList>
    </citation>
    <scope>NUCLEOTIDE SEQUENCE [LARGE SCALE GENOMIC DNA]</scope>
    <source>
        <strain evidence="2 3">7509</strain>
    </source>
</reference>
<sequence>VQYGHTPVNNDVILGKPFLNEEEFETAIDMCSCLVTHGGTSNVIKALKKKKKVILVPRLKKFGEHVDDHQLEIAEFVDDNNFGLVLKDISKLNESIDKISEMYFEEYNNDNSLLINDIKSFIIEGV</sequence>
<feature type="domain" description="Glycosyl transferase family 28 C-terminal" evidence="1">
    <location>
        <begin position="27"/>
        <end position="105"/>
    </location>
</feature>
<dbReference type="Pfam" id="PF04101">
    <property type="entry name" value="Glyco_tran_28_C"/>
    <property type="match status" value="1"/>
</dbReference>
<evidence type="ECO:0000313" key="2">
    <source>
        <dbReference type="EMBL" id="PAE09357.1"/>
    </source>
</evidence>
<feature type="non-terminal residue" evidence="2">
    <location>
        <position position="1"/>
    </location>
</feature>